<dbReference type="EMBL" id="JAHVKP010000001">
    <property type="protein sequence ID" value="MBY6219355.1"/>
    <property type="molecule type" value="Genomic_DNA"/>
</dbReference>
<keyword evidence="1" id="KW-1133">Transmembrane helix</keyword>
<feature type="transmembrane region" description="Helical" evidence="1">
    <location>
        <begin position="21"/>
        <end position="40"/>
    </location>
</feature>
<name>A0A9Q3XEY4_9SPHN</name>
<evidence type="ECO:0000313" key="3">
    <source>
        <dbReference type="Proteomes" id="UP000824927"/>
    </source>
</evidence>
<proteinExistence type="predicted"/>
<sequence>MRSAQTLGRHSPITDREVLKWLVLSTLATCLALALGALVVEKIVSRTPMRIALAEVPVEKVAEFGHRDGAFAIALPDAPSDTGPVEPRRIVPERPAESPRTIAEVAPETDSVLPIAFSLVQGETAVGGGVGVRKTIALPQGDMTGLTIFIVGDAVIEVERSELARALAAIGAGSETTVLPDAGGNGRLSLDRLRHAGLDLRYDAVRDRLVLHP</sequence>
<protein>
    <submittedName>
        <fullName evidence="2">Uncharacterized protein</fullName>
    </submittedName>
</protein>
<gene>
    <name evidence="2" type="ORF">KUV31_13480</name>
</gene>
<keyword evidence="1" id="KW-0472">Membrane</keyword>
<keyword evidence="1" id="KW-0812">Transmembrane</keyword>
<evidence type="ECO:0000313" key="2">
    <source>
        <dbReference type="EMBL" id="MBY6219355.1"/>
    </source>
</evidence>
<dbReference type="RefSeq" id="WP_222406000.1">
    <property type="nucleotide sequence ID" value="NZ_JAHVKP010000001.1"/>
</dbReference>
<comment type="caution">
    <text evidence="2">The sequence shown here is derived from an EMBL/GenBank/DDBJ whole genome shotgun (WGS) entry which is preliminary data.</text>
</comment>
<evidence type="ECO:0000256" key="1">
    <source>
        <dbReference type="SAM" id="Phobius"/>
    </source>
</evidence>
<dbReference type="Proteomes" id="UP000824927">
    <property type="component" value="Unassembled WGS sequence"/>
</dbReference>
<reference evidence="2" key="1">
    <citation type="submission" date="2021-06" db="EMBL/GenBank/DDBJ databases">
        <title>50 bacteria genomes isolated from Dapeng, Shenzhen, China.</title>
        <authorList>
            <person name="Zheng W."/>
            <person name="Yu S."/>
            <person name="Huang Y."/>
        </authorList>
    </citation>
    <scope>NUCLEOTIDE SEQUENCE</scope>
    <source>
        <strain evidence="2">DP4N28-2</strain>
    </source>
</reference>
<accession>A0A9Q3XEY4</accession>
<organism evidence="2 3">
    <name type="scientific">Qipengyuania aquimaris</name>
    <dbReference type="NCBI Taxonomy" id="255984"/>
    <lineage>
        <taxon>Bacteria</taxon>
        <taxon>Pseudomonadati</taxon>
        <taxon>Pseudomonadota</taxon>
        <taxon>Alphaproteobacteria</taxon>
        <taxon>Sphingomonadales</taxon>
        <taxon>Erythrobacteraceae</taxon>
        <taxon>Qipengyuania</taxon>
    </lineage>
</organism>
<dbReference type="AlphaFoldDB" id="A0A9Q3XEY4"/>